<gene>
    <name evidence="1" type="ORF">LTR69_003473</name>
</gene>
<evidence type="ECO:0000313" key="1">
    <source>
        <dbReference type="EMBL" id="KAK5065923.1"/>
    </source>
</evidence>
<proteinExistence type="predicted"/>
<name>A0ABR0JIX7_9EURO</name>
<evidence type="ECO:0000313" key="2">
    <source>
        <dbReference type="Proteomes" id="UP001345691"/>
    </source>
</evidence>
<dbReference type="InterPro" id="IPR011051">
    <property type="entry name" value="RmlC_Cupin_sf"/>
</dbReference>
<accession>A0ABR0JIX7</accession>
<organism evidence="1 2">
    <name type="scientific">Exophiala sideris</name>
    <dbReference type="NCBI Taxonomy" id="1016849"/>
    <lineage>
        <taxon>Eukaryota</taxon>
        <taxon>Fungi</taxon>
        <taxon>Dikarya</taxon>
        <taxon>Ascomycota</taxon>
        <taxon>Pezizomycotina</taxon>
        <taxon>Eurotiomycetes</taxon>
        <taxon>Chaetothyriomycetidae</taxon>
        <taxon>Chaetothyriales</taxon>
        <taxon>Herpotrichiellaceae</taxon>
        <taxon>Exophiala</taxon>
    </lineage>
</organism>
<sequence length="219" mass="24130">MSKHEYGITLPNGSIITHGEGANIKRPFTDVPVIMHELDPGTRSFAGQLGFIEFTTEYRLPRHVHIAPPEAAVSEQKFTCERIVVLNGVALVELNGEIYVIPPNSLVTIEPGVPHTWTACPAGVTVSEGAEEGAQKVVSEGKFLMLYEYEEPTSFFPTKQTHTIKSVQEYERCDNLESIRIPKLNAGQIDMLKMLNARPQNGDANGHNAIINISLILIP</sequence>
<reference evidence="1 2" key="1">
    <citation type="submission" date="2023-08" db="EMBL/GenBank/DDBJ databases">
        <title>Black Yeasts Isolated from many extreme environments.</title>
        <authorList>
            <person name="Coleine C."/>
            <person name="Stajich J.E."/>
            <person name="Selbmann L."/>
        </authorList>
    </citation>
    <scope>NUCLEOTIDE SEQUENCE [LARGE SCALE GENOMIC DNA]</scope>
    <source>
        <strain evidence="1 2">CCFEE 6328</strain>
    </source>
</reference>
<dbReference type="SUPFAM" id="SSF51182">
    <property type="entry name" value="RmlC-like cupins"/>
    <property type="match status" value="1"/>
</dbReference>
<dbReference type="Gene3D" id="2.60.120.10">
    <property type="entry name" value="Jelly Rolls"/>
    <property type="match status" value="1"/>
</dbReference>
<dbReference type="Proteomes" id="UP001345691">
    <property type="component" value="Unassembled WGS sequence"/>
</dbReference>
<keyword evidence="2" id="KW-1185">Reference proteome</keyword>
<dbReference type="InterPro" id="IPR014710">
    <property type="entry name" value="RmlC-like_jellyroll"/>
</dbReference>
<protein>
    <recommendedName>
        <fullName evidence="3">Cupin 2 conserved barrel domain-containing protein</fullName>
    </recommendedName>
</protein>
<comment type="caution">
    <text evidence="1">The sequence shown here is derived from an EMBL/GenBank/DDBJ whole genome shotgun (WGS) entry which is preliminary data.</text>
</comment>
<dbReference type="EMBL" id="JAVRRF010000005">
    <property type="protein sequence ID" value="KAK5065923.1"/>
    <property type="molecule type" value="Genomic_DNA"/>
</dbReference>
<evidence type="ECO:0008006" key="3">
    <source>
        <dbReference type="Google" id="ProtNLM"/>
    </source>
</evidence>